<protein>
    <submittedName>
        <fullName evidence="1">Uncharacterized protein</fullName>
    </submittedName>
</protein>
<comment type="caution">
    <text evidence="1">The sequence shown here is derived from an EMBL/GenBank/DDBJ whole genome shotgun (WGS) entry which is preliminary data.</text>
</comment>
<name>A0ABW8KGY5_9GAMM</name>
<dbReference type="Proteomes" id="UP001620397">
    <property type="component" value="Unassembled WGS sequence"/>
</dbReference>
<reference evidence="1 2" key="1">
    <citation type="submission" date="2020-10" db="EMBL/GenBank/DDBJ databases">
        <title>Phylogeny of dyella-like bacteria.</title>
        <authorList>
            <person name="Fu J."/>
        </authorList>
    </citation>
    <scope>NUCLEOTIDE SEQUENCE [LARGE SCALE GENOMIC DNA]</scope>
    <source>
        <strain evidence="1 2">DKC-1</strain>
    </source>
</reference>
<organism evidence="1 2">
    <name type="scientific">Dyella agri</name>
    <dbReference type="NCBI Taxonomy" id="1926869"/>
    <lineage>
        <taxon>Bacteria</taxon>
        <taxon>Pseudomonadati</taxon>
        <taxon>Pseudomonadota</taxon>
        <taxon>Gammaproteobacteria</taxon>
        <taxon>Lysobacterales</taxon>
        <taxon>Rhodanobacteraceae</taxon>
        <taxon>Dyella</taxon>
    </lineage>
</organism>
<keyword evidence="2" id="KW-1185">Reference proteome</keyword>
<dbReference type="EMBL" id="JADIKL010000005">
    <property type="protein sequence ID" value="MFK2931387.1"/>
    <property type="molecule type" value="Genomic_DNA"/>
</dbReference>
<sequence length="88" mass="8892">MTSLTLAVVNLPVHAPEVAWINGIHVTNLAPVEVVPTSAELKAAALLEHAAVGIATLPAGSAARLGAQLAMPYYSFGTTTAGIASSKE</sequence>
<evidence type="ECO:0000313" key="1">
    <source>
        <dbReference type="EMBL" id="MFK2931387.1"/>
    </source>
</evidence>
<evidence type="ECO:0000313" key="2">
    <source>
        <dbReference type="Proteomes" id="UP001620397"/>
    </source>
</evidence>
<accession>A0ABW8KGY5</accession>
<gene>
    <name evidence="1" type="ORF">ISP14_11355</name>
</gene>
<proteinExistence type="predicted"/>